<dbReference type="PANTHER" id="PTHR30432">
    <property type="entry name" value="TRANSCRIPTIONAL REGULATOR MODE"/>
    <property type="match status" value="1"/>
</dbReference>
<dbReference type="InterPro" id="IPR036390">
    <property type="entry name" value="WH_DNA-bd_sf"/>
</dbReference>
<evidence type="ECO:0000313" key="7">
    <source>
        <dbReference type="EMBL" id="PIT38286.1"/>
    </source>
</evidence>
<dbReference type="GO" id="GO:0030151">
    <property type="term" value="F:molybdenum ion binding"/>
    <property type="evidence" value="ECO:0007669"/>
    <property type="project" value="UniProtKB-UniRule"/>
</dbReference>
<dbReference type="PIRSF" id="PIRSF005763">
    <property type="entry name" value="Txn_reg_ModE"/>
    <property type="match status" value="1"/>
</dbReference>
<evidence type="ECO:0000256" key="1">
    <source>
        <dbReference type="ARBA" id="ARBA00008110"/>
    </source>
</evidence>
<evidence type="ECO:0000256" key="4">
    <source>
        <dbReference type="ARBA" id="ARBA00022737"/>
    </source>
</evidence>
<dbReference type="InterPro" id="IPR005116">
    <property type="entry name" value="Transp-assoc_OB_typ1"/>
</dbReference>
<evidence type="ECO:0000256" key="3">
    <source>
        <dbReference type="ARBA" id="ARBA00022505"/>
    </source>
</evidence>
<name>A0A2N9X533_9NEIS</name>
<dbReference type="InterPro" id="IPR004606">
    <property type="entry name" value="Mop_domain"/>
</dbReference>
<organism evidence="7 8">
    <name type="scientific">Snodgrassella alvi</name>
    <dbReference type="NCBI Taxonomy" id="1196083"/>
    <lineage>
        <taxon>Bacteria</taxon>
        <taxon>Pseudomonadati</taxon>
        <taxon>Pseudomonadota</taxon>
        <taxon>Betaproteobacteria</taxon>
        <taxon>Neisseriales</taxon>
        <taxon>Neisseriaceae</taxon>
        <taxon>Snodgrassella</taxon>
    </lineage>
</organism>
<reference evidence="7" key="1">
    <citation type="journal article" date="2017" name="MBio">
        <title>Type VI secretion-mediated competition in the bee gut microbiome.</title>
        <authorList>
            <person name="Steele M.I."/>
            <person name="Kwong W.K."/>
            <person name="Powell J.E."/>
            <person name="Whiteley M."/>
            <person name="Moran N.A."/>
        </authorList>
    </citation>
    <scope>NUCLEOTIDE SEQUENCE [LARGE SCALE GENOMIC DNA]</scope>
    <source>
        <strain evidence="7">WkB273</strain>
    </source>
</reference>
<dbReference type="SUPFAM" id="SSF50331">
    <property type="entry name" value="MOP-like"/>
    <property type="match status" value="2"/>
</dbReference>
<dbReference type="GO" id="GO:0003700">
    <property type="term" value="F:DNA-binding transcription factor activity"/>
    <property type="evidence" value="ECO:0007669"/>
    <property type="project" value="InterPro"/>
</dbReference>
<dbReference type="EMBL" id="MEIL01000029">
    <property type="protein sequence ID" value="PIT38286.1"/>
    <property type="molecule type" value="Genomic_DNA"/>
</dbReference>
<dbReference type="AlphaFoldDB" id="A0A2N9X533"/>
<dbReference type="GO" id="GO:0015689">
    <property type="term" value="P:molybdate ion transport"/>
    <property type="evidence" value="ECO:0007669"/>
    <property type="project" value="UniProtKB-UniRule"/>
</dbReference>
<dbReference type="Proteomes" id="UP000230202">
    <property type="component" value="Unassembled WGS sequence"/>
</dbReference>
<evidence type="ECO:0000259" key="6">
    <source>
        <dbReference type="PROSITE" id="PS51866"/>
    </source>
</evidence>
<dbReference type="InterPro" id="IPR008995">
    <property type="entry name" value="Mo/tungstate-bd_C_term_dom"/>
</dbReference>
<accession>A0A2N9X533</accession>
<dbReference type="InterPro" id="IPR016462">
    <property type="entry name" value="ModE"/>
</dbReference>
<dbReference type="Pfam" id="PF03459">
    <property type="entry name" value="TOBE"/>
    <property type="match status" value="2"/>
</dbReference>
<dbReference type="Gene3D" id="1.10.10.10">
    <property type="entry name" value="Winged helix-like DNA-binding domain superfamily/Winged helix DNA-binding domain"/>
    <property type="match status" value="1"/>
</dbReference>
<dbReference type="Pfam" id="PF00126">
    <property type="entry name" value="HTH_1"/>
    <property type="match status" value="1"/>
</dbReference>
<feature type="domain" description="Mop" evidence="6">
    <location>
        <begin position="128"/>
        <end position="194"/>
    </location>
</feature>
<proteinExistence type="inferred from homology"/>
<keyword evidence="4" id="KW-0677">Repeat</keyword>
<feature type="domain" description="Mop" evidence="6">
    <location>
        <begin position="200"/>
        <end position="266"/>
    </location>
</feature>
<comment type="caution">
    <text evidence="7">The sequence shown here is derived from an EMBL/GenBank/DDBJ whole genome shotgun (WGS) entry which is preliminary data.</text>
</comment>
<dbReference type="InterPro" id="IPR036388">
    <property type="entry name" value="WH-like_DNA-bd_sf"/>
</dbReference>
<dbReference type="PROSITE" id="PS51866">
    <property type="entry name" value="MOP"/>
    <property type="match status" value="2"/>
</dbReference>
<keyword evidence="8" id="KW-1185">Reference proteome</keyword>
<comment type="similarity">
    <text evidence="1 5">Belongs to the ModE family.</text>
</comment>
<dbReference type="Gene3D" id="2.40.50.100">
    <property type="match status" value="2"/>
</dbReference>
<evidence type="ECO:0000256" key="2">
    <source>
        <dbReference type="ARBA" id="ARBA00022448"/>
    </source>
</evidence>
<dbReference type="SUPFAM" id="SSF46785">
    <property type="entry name" value="Winged helix' DNA-binding domain"/>
    <property type="match status" value="1"/>
</dbReference>
<sequence length="268" mass="29609">MTIDMHEFNLDTELIPTINGQRMGNSKRIILLENIQRFGSITQAAKAVPMSYKAAWDAIDALNNLAPQPLVVRQTGGQGGGKSALTTYGAAFLQYYHTMQQRHQQLMQQLHNESDHSHYGLWQRMNLDLSADNQLAGTVSRVIEGKVNHEVHLRLSSGQELVAILTRHSCEQMELTEGVDALALIQASAIILARPTPNFNLSARNQIRGRIRRIDTGAVNSVVTVDLGAELSLSASITRHSAETMQLENGDEIMLLIKAPSIILGRLR</sequence>
<dbReference type="InterPro" id="IPR000847">
    <property type="entry name" value="LysR_HTH_N"/>
</dbReference>
<evidence type="ECO:0000313" key="8">
    <source>
        <dbReference type="Proteomes" id="UP000230202"/>
    </source>
</evidence>
<gene>
    <name evidence="7" type="ORF">BHC54_06960</name>
</gene>
<protein>
    <recommendedName>
        <fullName evidence="6">Mop domain-containing protein</fullName>
    </recommendedName>
</protein>
<dbReference type="PANTHER" id="PTHR30432:SF1">
    <property type="entry name" value="DNA-BINDING TRANSCRIPTIONAL DUAL REGULATOR MODE"/>
    <property type="match status" value="1"/>
</dbReference>
<dbReference type="InterPro" id="IPR051815">
    <property type="entry name" value="Molybdate_resp_trans_reg"/>
</dbReference>
<keyword evidence="3 5" id="KW-0500">Molybdenum</keyword>
<evidence type="ECO:0000256" key="5">
    <source>
        <dbReference type="PIRNR" id="PIRNR005763"/>
    </source>
</evidence>
<keyword evidence="2 5" id="KW-0813">Transport</keyword>
<dbReference type="NCBIfam" id="TIGR00638">
    <property type="entry name" value="Mop"/>
    <property type="match status" value="2"/>
</dbReference>